<organism evidence="1 2">
    <name type="scientific">Saccharothrix violaceirubra</name>
    <dbReference type="NCBI Taxonomy" id="413306"/>
    <lineage>
        <taxon>Bacteria</taxon>
        <taxon>Bacillati</taxon>
        <taxon>Actinomycetota</taxon>
        <taxon>Actinomycetes</taxon>
        <taxon>Pseudonocardiales</taxon>
        <taxon>Pseudonocardiaceae</taxon>
        <taxon>Saccharothrix</taxon>
    </lineage>
</organism>
<name>A0A7W7WWS6_9PSEU</name>
<evidence type="ECO:0000313" key="1">
    <source>
        <dbReference type="EMBL" id="MBB4965898.1"/>
    </source>
</evidence>
<protein>
    <recommendedName>
        <fullName evidence="3">HSP18 transcriptional regulator</fullName>
    </recommendedName>
</protein>
<evidence type="ECO:0000313" key="2">
    <source>
        <dbReference type="Proteomes" id="UP000542674"/>
    </source>
</evidence>
<accession>A0A7W7WWS6</accession>
<gene>
    <name evidence="1" type="ORF">F4559_003257</name>
</gene>
<comment type="caution">
    <text evidence="1">The sequence shown here is derived from an EMBL/GenBank/DDBJ whole genome shotgun (WGS) entry which is preliminary data.</text>
</comment>
<dbReference type="EMBL" id="JACHJS010000001">
    <property type="protein sequence ID" value="MBB4965898.1"/>
    <property type="molecule type" value="Genomic_DNA"/>
</dbReference>
<dbReference type="AlphaFoldDB" id="A0A7W7WWS6"/>
<dbReference type="RefSeq" id="WP_184669617.1">
    <property type="nucleotide sequence ID" value="NZ_BAABAI010000038.1"/>
</dbReference>
<evidence type="ECO:0008006" key="3">
    <source>
        <dbReference type="Google" id="ProtNLM"/>
    </source>
</evidence>
<proteinExistence type="predicted"/>
<sequence length="187" mass="19779">MDTGAYGSIRAIVADGVDGKASTAELLTALIVLRGLREELAAWEPMLIESARTAGASWAELAPALGVASRQAAERRYLRVRAVGAAGTAEQRVRAERDRRAGDRAVASWARDNAADLRGLAGRVGSVDVVVRQALADDDTALLVEPLLAALDTVRAVDPVLAEAIQGVGDRTDAVRRQTQADRDARD</sequence>
<dbReference type="Proteomes" id="UP000542674">
    <property type="component" value="Unassembled WGS sequence"/>
</dbReference>
<keyword evidence="2" id="KW-1185">Reference proteome</keyword>
<reference evidence="1 2" key="1">
    <citation type="submission" date="2020-08" db="EMBL/GenBank/DDBJ databases">
        <title>Sequencing the genomes of 1000 actinobacteria strains.</title>
        <authorList>
            <person name="Klenk H.-P."/>
        </authorList>
    </citation>
    <scope>NUCLEOTIDE SEQUENCE [LARGE SCALE GENOMIC DNA]</scope>
    <source>
        <strain evidence="1 2">DSM 45084</strain>
    </source>
</reference>